<evidence type="ECO:0000313" key="6">
    <source>
        <dbReference type="EMBL" id="MBB3104864.1"/>
    </source>
</evidence>
<comment type="caution">
    <text evidence="6">The sequence shown here is derived from an EMBL/GenBank/DDBJ whole genome shotgun (WGS) entry which is preliminary data.</text>
</comment>
<dbReference type="PANTHER" id="PTHR36985:SF1">
    <property type="entry name" value="TRANSLOCATION AND ASSEMBLY MODULE SUBUNIT TAMB"/>
    <property type="match status" value="1"/>
</dbReference>
<dbReference type="GO" id="GO:0005886">
    <property type="term" value="C:plasma membrane"/>
    <property type="evidence" value="ECO:0007669"/>
    <property type="project" value="InterPro"/>
</dbReference>
<reference evidence="6 7" key="1">
    <citation type="submission" date="2020-08" db="EMBL/GenBank/DDBJ databases">
        <title>Genomic Encyclopedia of Type Strains, Phase III (KMG-III): the genomes of soil and plant-associated and newly described type strains.</title>
        <authorList>
            <person name="Whitman W."/>
        </authorList>
    </citation>
    <scope>NUCLEOTIDE SEQUENCE [LARGE SCALE GENOMIC DNA]</scope>
    <source>
        <strain evidence="6 7">CECT 4462</strain>
    </source>
</reference>
<dbReference type="AlphaFoldDB" id="A0A839T9H6"/>
<dbReference type="EMBL" id="JACHXI010000020">
    <property type="protein sequence ID" value="MBB3104864.1"/>
    <property type="molecule type" value="Genomic_DNA"/>
</dbReference>
<evidence type="ECO:0000256" key="2">
    <source>
        <dbReference type="ARBA" id="ARBA00022692"/>
    </source>
</evidence>
<dbReference type="Pfam" id="PF04357">
    <property type="entry name" value="TamB"/>
    <property type="match status" value="1"/>
</dbReference>
<dbReference type="InterPro" id="IPR007452">
    <property type="entry name" value="TamB_C"/>
</dbReference>
<evidence type="ECO:0000256" key="1">
    <source>
        <dbReference type="ARBA" id="ARBA00004167"/>
    </source>
</evidence>
<dbReference type="GO" id="GO:0097347">
    <property type="term" value="C:TAM protein secretion complex"/>
    <property type="evidence" value="ECO:0007669"/>
    <property type="project" value="TreeGrafter"/>
</dbReference>
<keyword evidence="2" id="KW-0812">Transmembrane</keyword>
<keyword evidence="3" id="KW-1133">Transmembrane helix</keyword>
<dbReference type="GO" id="GO:0009306">
    <property type="term" value="P:protein secretion"/>
    <property type="evidence" value="ECO:0007669"/>
    <property type="project" value="InterPro"/>
</dbReference>
<gene>
    <name evidence="6" type="ORF">FHR87_003290</name>
</gene>
<name>A0A839T9H6_AZOMA</name>
<proteinExistence type="predicted"/>
<evidence type="ECO:0000313" key="7">
    <source>
        <dbReference type="Proteomes" id="UP000549250"/>
    </source>
</evidence>
<comment type="subcellular location">
    <subcellularLocation>
        <location evidence="1">Membrane</location>
        <topology evidence="1">Single-pass membrane protein</topology>
    </subcellularLocation>
</comment>
<evidence type="ECO:0000259" key="5">
    <source>
        <dbReference type="Pfam" id="PF04357"/>
    </source>
</evidence>
<protein>
    <submittedName>
        <fullName evidence="6">Translocation and assembly module TamB</fullName>
    </submittedName>
</protein>
<evidence type="ECO:0000256" key="3">
    <source>
        <dbReference type="ARBA" id="ARBA00022989"/>
    </source>
</evidence>
<feature type="domain" description="Translocation and assembly module TamB C-terminal" evidence="5">
    <location>
        <begin position="900"/>
        <end position="1227"/>
    </location>
</feature>
<dbReference type="RefSeq" id="WP_183167716.1">
    <property type="nucleotide sequence ID" value="NZ_JACHXI010000020.1"/>
</dbReference>
<sequence>MKRIARIFGWSLLGLSSVLIGGVATLLGTTAGSRWVLERVPGLQVEQFGGRLGGRWQAARLLWTQDGSRVEVMSPVFDWKPSCLLQLTLCVNELQTGDIDLVFPSSPDDEAASEPFSLPDIKLPVALAVGRIEIGQLRFNTTEQLQSLLLTADWQQDGIEIRTLQVRREDLQLGLHGRLQPSGAWPLQLQGEASLAGLVQRDWKVSLGIDGTLRERIDLKVDSQGYFNGRLAGRLSPLDEALPAEIRLTADSFKASPELPDTLTLKELELTAKGDLKTGYQLLGTALLPGQGGAVRLALDGLVDSKGARLDQLELDAGNKRRLLVRGKADWQQALKAQARLDWHEFPWQRLYPLAEQPPVDLRNLTAQVNYDDGNYQGNFAAALQGPAGDFTLKSPFDGTLQRLNLPQLELVAGQGKASGNVTVGFANGIDWKTRLQLSSLNPAYWVAELPGNLGGLLVSQGTLRNETLAAQIELGLNGRLRKQPTDLRLQASGEGNRWDLADLQFRFGDNRIQGKGCWAERLAGQLDLNLPRLAQVWPGLTGQVKGRLELSGTATAPQGQLNLNGQGLAFAEQRLRQMTLAASLNPGERLKLALDAKGVSSAGKDYGQLTITAEGTRERHAANLTLQGAVLDLALAVDGSLRGQDWRGRLASVNLAASGQKWALRQPTAIERLGNGRLTLAAHCWDSGPASLCAESQRLMPEPQLRYRLRNFPLASLAQFMPDDFAWKGDLNADLKLDLPKSGPNGSIRIDAGPGVLRMRERDNWLDFPYQTLSIDSQLKPHQVDTHLTFQGNALGTLQANVIIDPRGETKPLSGDFQLSGVDLATARPFVPQVDRLEGKLNGNGRLGGTLQKPQVNGQLILSNGVIAGNQLPTSLENLQVRLGIQGELLRIDGSWQSGKQGRGRIDGTLAWADALALDMTVSGQHLPIAVEPYAELDVTPTLKIGLAGERLTVTGKVEVPRGQITVRQLPPSTVSVSSDTVIVGDETKKAAPSLQVAMDIDVVVGKEKLTFSGFGLEANLAGYMHIGDNLDGRGELNLNNGRYKAYGQNLSVRRARLLFIGSLTQPYLDIEAVRTISSESVVAGLHIAGNAAQPTVTVFSEPTMAQEQALSYLITGHALGGDADDSNLVARAALGLGLAGSASITGALAQTLGFQDFELDSQGTGDATSVVASGKINDRLSLRYGFGVFEPSSTIGLRYRLTQSIFLEAVSGLASSLDLFYRKSF</sequence>
<keyword evidence="7" id="KW-1185">Reference proteome</keyword>
<dbReference type="PANTHER" id="PTHR36985">
    <property type="entry name" value="TRANSLOCATION AND ASSEMBLY MODULE SUBUNIT TAMB"/>
    <property type="match status" value="1"/>
</dbReference>
<evidence type="ECO:0000256" key="4">
    <source>
        <dbReference type="ARBA" id="ARBA00023136"/>
    </source>
</evidence>
<organism evidence="6 7">
    <name type="scientific">Azomonas macrocytogenes</name>
    <name type="common">Azotobacter macrocytogenes</name>
    <dbReference type="NCBI Taxonomy" id="69962"/>
    <lineage>
        <taxon>Bacteria</taxon>
        <taxon>Pseudomonadati</taxon>
        <taxon>Pseudomonadota</taxon>
        <taxon>Gammaproteobacteria</taxon>
        <taxon>Pseudomonadales</taxon>
        <taxon>Pseudomonadaceae</taxon>
        <taxon>Azomonas</taxon>
    </lineage>
</organism>
<accession>A0A839T9H6</accession>
<dbReference type="Proteomes" id="UP000549250">
    <property type="component" value="Unassembled WGS sequence"/>
</dbReference>
<keyword evidence="4" id="KW-0472">Membrane</keyword>